<keyword evidence="11" id="KW-1185">Reference proteome</keyword>
<dbReference type="PANTHER" id="PTHR11129:SF2">
    <property type="entry name" value="GERANYLGERANYL TRANSFERASE TYPE-2 SUBUNIT ALPHA"/>
    <property type="match status" value="1"/>
</dbReference>
<evidence type="ECO:0000256" key="5">
    <source>
        <dbReference type="ARBA" id="ARBA00022679"/>
    </source>
</evidence>
<dbReference type="FunFam" id="1.25.40.120:FF:000035">
    <property type="entry name" value="Geranylgeranyl transferase type-2 subunit alpha"/>
    <property type="match status" value="1"/>
</dbReference>
<evidence type="ECO:0000256" key="2">
    <source>
        <dbReference type="ARBA" id="ARBA00012656"/>
    </source>
</evidence>
<dbReference type="Proteomes" id="UP000007151">
    <property type="component" value="Unassembled WGS sequence"/>
</dbReference>
<name>A0A212ERQ9_DANPL</name>
<dbReference type="STRING" id="278856.A0A212ERQ9"/>
<dbReference type="EMBL" id="AGBW02012969">
    <property type="protein sequence ID" value="OWR44149.1"/>
    <property type="molecule type" value="Genomic_DNA"/>
</dbReference>
<evidence type="ECO:0000256" key="4">
    <source>
        <dbReference type="ARBA" id="ARBA00022602"/>
    </source>
</evidence>
<keyword evidence="4 9" id="KW-0637">Prenyltransferase</keyword>
<dbReference type="Pfam" id="PF01239">
    <property type="entry name" value="PPTA"/>
    <property type="match status" value="4"/>
</dbReference>
<dbReference type="KEGG" id="dpl:KGM_215808"/>
<sequence length="498" mass="58780">MQKIQSKRKEGEEDDEQLGIIEKVLLANPDIYTLWNIRRDILSSFKKIKSEEEMVKLYDSELCLTEYCLKVNPKSYCAWHQREWVLVNRSDPNWKKELDLCNTYLKIDERNFHTWDYRRFVIGQCKPPLQDEFDYTTEKLYDNFSNYSAWHYRSKMLVELYPDLEGGRPIQDSHHKHELKMVQSAAFTDPDDTSAWFYQRWLLGAVKVTIKLVACTVTPSKVALAWSKSVSKEYLNNKIQLYIDDECVNGEWESCTGYEYDDIWLLKHSHKIFTKSHIKVEHIMNNNGKQLIVCNEYQPLVYIGKSEISFQNQYSKPVVEELNDQLDSCRQLLALEPDNRWTLLTTTVFLHCIDPKSHHLEVIDNLQRLKKLDSQRAGYYNDLISMWSIEQQLQNDYNDNIEKFYIRFGEKLTSLPHLQYYSFCQTVDLSNQELTSRILPTLIKLQHCKILDLSNNKLTSLDGFPALQLEQLILKGNEIKEEDIALFQEKHGLTKIII</sequence>
<dbReference type="Gene3D" id="1.25.40.120">
    <property type="entry name" value="Protein prenylyltransferase"/>
    <property type="match status" value="1"/>
</dbReference>
<evidence type="ECO:0000313" key="11">
    <source>
        <dbReference type="Proteomes" id="UP000007151"/>
    </source>
</evidence>
<dbReference type="EC" id="2.5.1.60" evidence="2 9"/>
<accession>A0A212ERQ9</accession>
<comment type="caution">
    <text evidence="10">The sequence shown here is derived from an EMBL/GenBank/DDBJ whole genome shotgun (WGS) entry which is preliminary data.</text>
</comment>
<keyword evidence="5 9" id="KW-0808">Transferase</keyword>
<dbReference type="AlphaFoldDB" id="A0A212ERQ9"/>
<comment type="similarity">
    <text evidence="1 9">Belongs to the protein prenyltransferase subunit alpha family.</text>
</comment>
<organism evidence="10 11">
    <name type="scientific">Danaus plexippus plexippus</name>
    <dbReference type="NCBI Taxonomy" id="278856"/>
    <lineage>
        <taxon>Eukaryota</taxon>
        <taxon>Metazoa</taxon>
        <taxon>Ecdysozoa</taxon>
        <taxon>Arthropoda</taxon>
        <taxon>Hexapoda</taxon>
        <taxon>Insecta</taxon>
        <taxon>Pterygota</taxon>
        <taxon>Neoptera</taxon>
        <taxon>Endopterygota</taxon>
        <taxon>Lepidoptera</taxon>
        <taxon>Glossata</taxon>
        <taxon>Ditrysia</taxon>
        <taxon>Papilionoidea</taxon>
        <taxon>Nymphalidae</taxon>
        <taxon>Danainae</taxon>
        <taxon>Danaini</taxon>
        <taxon>Danaina</taxon>
        <taxon>Danaus</taxon>
        <taxon>Danaus</taxon>
    </lineage>
</organism>
<evidence type="ECO:0000256" key="6">
    <source>
        <dbReference type="ARBA" id="ARBA00022737"/>
    </source>
</evidence>
<dbReference type="PROSITE" id="PS51450">
    <property type="entry name" value="LRR"/>
    <property type="match status" value="1"/>
</dbReference>
<evidence type="ECO:0000256" key="8">
    <source>
        <dbReference type="ARBA" id="ARBA00047658"/>
    </source>
</evidence>
<dbReference type="GO" id="GO:0004663">
    <property type="term" value="F:Rab geranylgeranyltransferase activity"/>
    <property type="evidence" value="ECO:0007669"/>
    <property type="project" value="UniProtKB-UniRule"/>
</dbReference>
<protein>
    <recommendedName>
        <fullName evidence="3 9">Geranylgeranyl transferase type-2 subunit alpha</fullName>
        <ecNumber evidence="2 9">2.5.1.60</ecNumber>
    </recommendedName>
    <alternativeName>
        <fullName evidence="7 9">Geranylgeranyl transferase type II subunit alpha</fullName>
    </alternativeName>
</protein>
<proteinExistence type="inferred from homology"/>
<dbReference type="Gene3D" id="2.60.40.1130">
    <property type="entry name" value="Rab geranylgeranyltransferase alpha-subunit, insert domain"/>
    <property type="match status" value="1"/>
</dbReference>
<dbReference type="InterPro" id="IPR002088">
    <property type="entry name" value="Prenyl_trans_a"/>
</dbReference>
<reference evidence="10 11" key="1">
    <citation type="journal article" date="2011" name="Cell">
        <title>The monarch butterfly genome yields insights into long-distance migration.</title>
        <authorList>
            <person name="Zhan S."/>
            <person name="Merlin C."/>
            <person name="Boore J.L."/>
            <person name="Reppert S.M."/>
        </authorList>
    </citation>
    <scope>NUCLEOTIDE SEQUENCE [LARGE SCALE GENOMIC DNA]</scope>
    <source>
        <strain evidence="10">F-2</strain>
    </source>
</reference>
<dbReference type="InParanoid" id="A0A212ERQ9"/>
<dbReference type="GO" id="GO:0097354">
    <property type="term" value="P:prenylation"/>
    <property type="evidence" value="ECO:0007669"/>
    <property type="project" value="UniProtKB-UniRule"/>
</dbReference>
<dbReference type="GO" id="GO:0005968">
    <property type="term" value="C:Rab-protein geranylgeranyltransferase complex"/>
    <property type="evidence" value="ECO:0007669"/>
    <property type="project" value="TreeGrafter"/>
</dbReference>
<dbReference type="SUPFAM" id="SSF52058">
    <property type="entry name" value="L domain-like"/>
    <property type="match status" value="1"/>
</dbReference>
<evidence type="ECO:0000256" key="1">
    <source>
        <dbReference type="ARBA" id="ARBA00006734"/>
    </source>
</evidence>
<dbReference type="InterPro" id="IPR032675">
    <property type="entry name" value="LRR_dom_sf"/>
</dbReference>
<dbReference type="PROSITE" id="PS51147">
    <property type="entry name" value="PFTA"/>
    <property type="match status" value="4"/>
</dbReference>
<gene>
    <name evidence="10" type="ORF">KGM_215808</name>
</gene>
<evidence type="ECO:0000256" key="9">
    <source>
        <dbReference type="RuleBase" id="RU367120"/>
    </source>
</evidence>
<keyword evidence="6" id="KW-0677">Repeat</keyword>
<dbReference type="InterPro" id="IPR001611">
    <property type="entry name" value="Leu-rich_rpt"/>
</dbReference>
<comment type="function">
    <text evidence="9">Catalyzes the transfer of a geranyl-geranyl moiety from geranyl-geranyl pyrophosphate to cysteines occuring in specific C-terminal amino acid sequences.</text>
</comment>
<comment type="catalytic activity">
    <reaction evidence="8 9">
        <text>geranylgeranyl diphosphate + L-cysteinyl-[protein] = S-geranylgeranyl-L-cysteinyl-[protein] + diphosphate</text>
        <dbReference type="Rhea" id="RHEA:21240"/>
        <dbReference type="Rhea" id="RHEA-COMP:10131"/>
        <dbReference type="Rhea" id="RHEA-COMP:11537"/>
        <dbReference type="ChEBI" id="CHEBI:29950"/>
        <dbReference type="ChEBI" id="CHEBI:33019"/>
        <dbReference type="ChEBI" id="CHEBI:57533"/>
        <dbReference type="ChEBI" id="CHEBI:86021"/>
        <dbReference type="EC" id="2.5.1.60"/>
    </reaction>
</comment>
<evidence type="ECO:0000256" key="7">
    <source>
        <dbReference type="ARBA" id="ARBA00031267"/>
    </source>
</evidence>
<dbReference type="PANTHER" id="PTHR11129">
    <property type="entry name" value="PROTEIN FARNESYLTRANSFERASE ALPHA SUBUNIT/RAB GERANYLGERANYL TRANSFERASE ALPHA SUBUNIT"/>
    <property type="match status" value="1"/>
</dbReference>
<dbReference type="Gene3D" id="3.80.10.10">
    <property type="entry name" value="Ribonuclease Inhibitor"/>
    <property type="match status" value="1"/>
</dbReference>
<evidence type="ECO:0000256" key="3">
    <source>
        <dbReference type="ARBA" id="ARBA00014772"/>
    </source>
</evidence>
<dbReference type="eggNOG" id="KOG0529">
    <property type="taxonomic scope" value="Eukaryota"/>
</dbReference>
<dbReference type="FunCoup" id="A0A212ERQ9">
    <property type="interactions" value="724"/>
</dbReference>
<evidence type="ECO:0000313" key="10">
    <source>
        <dbReference type="EMBL" id="OWR44149.1"/>
    </source>
</evidence>
<dbReference type="SUPFAM" id="SSF48439">
    <property type="entry name" value="Protein prenylyltransferase"/>
    <property type="match status" value="1"/>
</dbReference>